<evidence type="ECO:0000256" key="4">
    <source>
        <dbReference type="SAM" id="MobiDB-lite"/>
    </source>
</evidence>
<dbReference type="GO" id="GO:0006412">
    <property type="term" value="P:translation"/>
    <property type="evidence" value="ECO:0007669"/>
    <property type="project" value="InterPro"/>
</dbReference>
<organism evidence="5 6">
    <name type="scientific">Hepatospora eriocheir</name>
    <dbReference type="NCBI Taxonomy" id="1081669"/>
    <lineage>
        <taxon>Eukaryota</taxon>
        <taxon>Fungi</taxon>
        <taxon>Fungi incertae sedis</taxon>
        <taxon>Microsporidia</taxon>
        <taxon>Hepatosporidae</taxon>
        <taxon>Hepatospora</taxon>
    </lineage>
</organism>
<dbReference type="VEuPathDB" id="MicrosporidiaDB:A0H76_1173"/>
<keyword evidence="2" id="KW-0689">Ribosomal protein</keyword>
<dbReference type="AlphaFoldDB" id="A0A1X0QKT9"/>
<proteinExistence type="predicted"/>
<gene>
    <name evidence="5" type="primary">RS3A</name>
    <name evidence="5" type="ORF">A0H76_1173</name>
</gene>
<evidence type="ECO:0000256" key="3">
    <source>
        <dbReference type="ARBA" id="ARBA00023274"/>
    </source>
</evidence>
<dbReference type="Pfam" id="PF01015">
    <property type="entry name" value="Ribosomal_S3Ae"/>
    <property type="match status" value="1"/>
</dbReference>
<dbReference type="InterPro" id="IPR001593">
    <property type="entry name" value="Ribosomal_eS1"/>
</dbReference>
<protein>
    <submittedName>
        <fullName evidence="5">RS3A</fullName>
    </submittedName>
</protein>
<reference evidence="5 6" key="1">
    <citation type="journal article" date="2017" name="Environ. Microbiol.">
        <title>Decay of the glycolytic pathway and adaptation to intranuclear parasitism within Enterocytozoonidae microsporidia.</title>
        <authorList>
            <person name="Wiredu Boakye D."/>
            <person name="Jaroenlak P."/>
            <person name="Prachumwat A."/>
            <person name="Williams T.A."/>
            <person name="Bateman K.S."/>
            <person name="Itsathitphaisarn O."/>
            <person name="Sritunyalucksana K."/>
            <person name="Paszkiewicz K.H."/>
            <person name="Moore K.A."/>
            <person name="Stentiford G.D."/>
            <person name="Williams B.A."/>
        </authorList>
    </citation>
    <scope>NUCLEOTIDE SEQUENCE [LARGE SCALE GENOMIC DNA]</scope>
    <source>
        <strain evidence="6">canceri</strain>
    </source>
</reference>
<evidence type="ECO:0000313" key="5">
    <source>
        <dbReference type="EMBL" id="ORE00387.1"/>
    </source>
</evidence>
<dbReference type="GO" id="GO:0003735">
    <property type="term" value="F:structural constituent of ribosome"/>
    <property type="evidence" value="ECO:0007669"/>
    <property type="project" value="InterPro"/>
</dbReference>
<dbReference type="EMBL" id="LTAI01000026">
    <property type="protein sequence ID" value="ORE00387.1"/>
    <property type="molecule type" value="Genomic_DNA"/>
</dbReference>
<dbReference type="SMART" id="SM01397">
    <property type="entry name" value="Ribosomal_S3Ae"/>
    <property type="match status" value="1"/>
</dbReference>
<dbReference type="Proteomes" id="UP000192501">
    <property type="component" value="Unassembled WGS sequence"/>
</dbReference>
<keyword evidence="3" id="KW-0687">Ribonucleoprotein</keyword>
<dbReference type="PANTHER" id="PTHR11830">
    <property type="entry name" value="40S RIBOSOMAL PROTEIN S3A"/>
    <property type="match status" value="1"/>
</dbReference>
<dbReference type="VEuPathDB" id="MicrosporidiaDB:HERIO_2096"/>
<evidence type="ECO:0000256" key="1">
    <source>
        <dbReference type="ARBA" id="ARBA00022490"/>
    </source>
</evidence>
<dbReference type="GO" id="GO:0005840">
    <property type="term" value="C:ribosome"/>
    <property type="evidence" value="ECO:0007669"/>
    <property type="project" value="UniProtKB-KW"/>
</dbReference>
<evidence type="ECO:0000313" key="6">
    <source>
        <dbReference type="Proteomes" id="UP000192501"/>
    </source>
</evidence>
<comment type="caution">
    <text evidence="5">The sequence shown here is derived from an EMBL/GenBank/DDBJ whole genome shotgun (WGS) entry which is preliminary data.</text>
</comment>
<sequence>MAIRAAGTYVSKSKGSRKSKKKESSISKDRFYNLATNYFPQKFHGQTSHPKLKAKQDIDQFLMGRTFFVNQADLDSKESVYTNSPRNFHFKVNDISGNNCNSVFNGMTATKEKITSMIRKNHTLIEVNTTITLKDQSIFRVFVNAVTKKTSTSLRHYAKTSETKKIRAVIEEIIKSNCDGLEVSKLVSLLSTESLAREMEKKCESIYPINALIHKVKPIKNVACIIKSVVKDTAVENSA</sequence>
<feature type="region of interest" description="Disordered" evidence="4">
    <location>
        <begin position="1"/>
        <end position="26"/>
    </location>
</feature>
<keyword evidence="1" id="KW-0963">Cytoplasm</keyword>
<accession>A0A1X0QKT9</accession>
<dbReference type="GO" id="GO:1990904">
    <property type="term" value="C:ribonucleoprotein complex"/>
    <property type="evidence" value="ECO:0007669"/>
    <property type="project" value="UniProtKB-KW"/>
</dbReference>
<name>A0A1X0QKT9_9MICR</name>
<evidence type="ECO:0000256" key="2">
    <source>
        <dbReference type="ARBA" id="ARBA00022980"/>
    </source>
</evidence>